<reference evidence="11" key="1">
    <citation type="submission" date="2018-05" db="EMBL/GenBank/DDBJ databases">
        <authorList>
            <person name="Du Z."/>
            <person name="Wang X."/>
        </authorList>
    </citation>
    <scope>NUCLEOTIDE SEQUENCE [LARGE SCALE GENOMIC DNA]</scope>
    <source>
        <strain evidence="11">WDS4C29</strain>
    </source>
</reference>
<organism evidence="10 11">
    <name type="scientific">Salibaculum griseiflavum</name>
    <dbReference type="NCBI Taxonomy" id="1914409"/>
    <lineage>
        <taxon>Bacteria</taxon>
        <taxon>Pseudomonadati</taxon>
        <taxon>Pseudomonadota</taxon>
        <taxon>Alphaproteobacteria</taxon>
        <taxon>Rhodobacterales</taxon>
        <taxon>Roseobacteraceae</taxon>
        <taxon>Salibaculum</taxon>
    </lineage>
</organism>
<evidence type="ECO:0000256" key="3">
    <source>
        <dbReference type="ARBA" id="ARBA00022676"/>
    </source>
</evidence>
<evidence type="ECO:0000256" key="2">
    <source>
        <dbReference type="ARBA" id="ARBA00022475"/>
    </source>
</evidence>
<comment type="subcellular location">
    <subcellularLocation>
        <location evidence="1">Cell membrane</location>
        <topology evidence="1">Multi-pass membrane protein</topology>
    </subcellularLocation>
</comment>
<evidence type="ECO:0000256" key="8">
    <source>
        <dbReference type="SAM" id="Phobius"/>
    </source>
</evidence>
<evidence type="ECO:0000313" key="10">
    <source>
        <dbReference type="EMBL" id="PWG16425.1"/>
    </source>
</evidence>
<evidence type="ECO:0000256" key="5">
    <source>
        <dbReference type="ARBA" id="ARBA00022692"/>
    </source>
</evidence>
<sequence length="502" mass="53415">MAAARGPLGIAPILWILALSLLWRVFFAAVLPLGTDEAYALAVGRSYSISFYDHPPLGFWAPALAEDVLGAAGPLGYRIPNLALGTLAVWFLYLSGRRLGGEKAGLWTALLAALAPFMALSGVMILPDAPLYAGMTGALYALIRLAQGETDRFWLWVFGGLCLAVALASKYQAGLLPISLLIWIAVTRSAWGWLARPGFWLAVGLAMLGLLPVLLWNIGNGWASFAFHGGRAGGGVNPANFALMVLAQALYLLPVILVWGVGRLMSRDLWRDPVVRLLILIALGPIVMFNAIYLFSGGTLPHWSMPGWMVLLPLMGVWLAQGAGTAAGRWLIGIAVPIHLLLAGIALHVQTGFLTAASDPLPEWDNSVPLIPMAETRAAMAASGHLNGADLLAATGWTEAGHIAAALGREHPMRVIDGRAHHFAFMPGQSMGGAARLIGITRLTEAEGLALDLLETARQHDPGARLLGIVTVERGSRPYFALPVVALSLDPVRLSAQEGDEF</sequence>
<gene>
    <name evidence="10" type="ORF">DFK10_11560</name>
</gene>
<dbReference type="InterPro" id="IPR038731">
    <property type="entry name" value="RgtA/B/C-like"/>
</dbReference>
<protein>
    <recommendedName>
        <fullName evidence="9">Glycosyltransferase RgtA/B/C/D-like domain-containing protein</fullName>
    </recommendedName>
</protein>
<keyword evidence="3" id="KW-0328">Glycosyltransferase</keyword>
<feature type="domain" description="Glycosyltransferase RgtA/B/C/D-like" evidence="9">
    <location>
        <begin position="53"/>
        <end position="216"/>
    </location>
</feature>
<dbReference type="OrthoDB" id="9811222at2"/>
<feature type="transmembrane region" description="Helical" evidence="8">
    <location>
        <begin position="307"/>
        <end position="323"/>
    </location>
</feature>
<comment type="caution">
    <text evidence="10">The sequence shown here is derived from an EMBL/GenBank/DDBJ whole genome shotgun (WGS) entry which is preliminary data.</text>
</comment>
<keyword evidence="5 8" id="KW-0812">Transmembrane</keyword>
<evidence type="ECO:0000256" key="7">
    <source>
        <dbReference type="ARBA" id="ARBA00023136"/>
    </source>
</evidence>
<evidence type="ECO:0000313" key="11">
    <source>
        <dbReference type="Proteomes" id="UP000245293"/>
    </source>
</evidence>
<feature type="transmembrane region" description="Helical" evidence="8">
    <location>
        <begin position="106"/>
        <end position="123"/>
    </location>
</feature>
<feature type="transmembrane region" description="Helical" evidence="8">
    <location>
        <begin position="75"/>
        <end position="94"/>
    </location>
</feature>
<feature type="transmembrane region" description="Helical" evidence="8">
    <location>
        <begin position="274"/>
        <end position="295"/>
    </location>
</feature>
<dbReference type="GO" id="GO:0009103">
    <property type="term" value="P:lipopolysaccharide biosynthetic process"/>
    <property type="evidence" value="ECO:0007669"/>
    <property type="project" value="UniProtKB-ARBA"/>
</dbReference>
<evidence type="ECO:0000256" key="1">
    <source>
        <dbReference type="ARBA" id="ARBA00004651"/>
    </source>
</evidence>
<dbReference type="Pfam" id="PF13231">
    <property type="entry name" value="PMT_2"/>
    <property type="match status" value="1"/>
</dbReference>
<evidence type="ECO:0000256" key="4">
    <source>
        <dbReference type="ARBA" id="ARBA00022679"/>
    </source>
</evidence>
<dbReference type="InterPro" id="IPR050297">
    <property type="entry name" value="LipidA_mod_glycosyltrf_83"/>
</dbReference>
<dbReference type="PANTHER" id="PTHR33908:SF11">
    <property type="entry name" value="MEMBRANE PROTEIN"/>
    <property type="match status" value="1"/>
</dbReference>
<keyword evidence="2" id="KW-1003">Cell membrane</keyword>
<keyword evidence="11" id="KW-1185">Reference proteome</keyword>
<dbReference type="Proteomes" id="UP000245293">
    <property type="component" value="Unassembled WGS sequence"/>
</dbReference>
<proteinExistence type="predicted"/>
<dbReference type="EMBL" id="QETF01000013">
    <property type="protein sequence ID" value="PWG16425.1"/>
    <property type="molecule type" value="Genomic_DNA"/>
</dbReference>
<feature type="transmembrane region" description="Helical" evidence="8">
    <location>
        <begin position="330"/>
        <end position="349"/>
    </location>
</feature>
<keyword evidence="4" id="KW-0808">Transferase</keyword>
<dbReference type="GO" id="GO:0005886">
    <property type="term" value="C:plasma membrane"/>
    <property type="evidence" value="ECO:0007669"/>
    <property type="project" value="UniProtKB-SubCell"/>
</dbReference>
<evidence type="ECO:0000256" key="6">
    <source>
        <dbReference type="ARBA" id="ARBA00022989"/>
    </source>
</evidence>
<feature type="transmembrane region" description="Helical" evidence="8">
    <location>
        <begin position="199"/>
        <end position="219"/>
    </location>
</feature>
<feature type="transmembrane region" description="Helical" evidence="8">
    <location>
        <begin position="153"/>
        <end position="169"/>
    </location>
</feature>
<dbReference type="RefSeq" id="WP_109389194.1">
    <property type="nucleotide sequence ID" value="NZ_QETF01000013.1"/>
</dbReference>
<evidence type="ECO:0000259" key="9">
    <source>
        <dbReference type="Pfam" id="PF13231"/>
    </source>
</evidence>
<accession>A0A2V1P1U2</accession>
<keyword evidence="6 8" id="KW-1133">Transmembrane helix</keyword>
<dbReference type="AlphaFoldDB" id="A0A2V1P1U2"/>
<name>A0A2V1P1U2_9RHOB</name>
<keyword evidence="7 8" id="KW-0472">Membrane</keyword>
<dbReference type="GO" id="GO:0016763">
    <property type="term" value="F:pentosyltransferase activity"/>
    <property type="evidence" value="ECO:0007669"/>
    <property type="project" value="TreeGrafter"/>
</dbReference>
<dbReference type="PANTHER" id="PTHR33908">
    <property type="entry name" value="MANNOSYLTRANSFERASE YKCB-RELATED"/>
    <property type="match status" value="1"/>
</dbReference>
<feature type="transmembrane region" description="Helical" evidence="8">
    <location>
        <begin position="239"/>
        <end position="262"/>
    </location>
</feature>